<dbReference type="Gene3D" id="4.10.240.10">
    <property type="entry name" value="Zn(2)-C6 fungal-type DNA-binding domain"/>
    <property type="match status" value="1"/>
</dbReference>
<dbReference type="EMBL" id="JAGMUV010000017">
    <property type="protein sequence ID" value="KAH7131311.1"/>
    <property type="molecule type" value="Genomic_DNA"/>
</dbReference>
<keyword evidence="2 7" id="KW-0863">Zinc-finger</keyword>
<dbReference type="InterPro" id="IPR036864">
    <property type="entry name" value="Zn2-C6_fun-type_DNA-bd_sf"/>
</dbReference>
<comment type="caution">
    <text evidence="11">The sequence shown here is derived from an EMBL/GenBank/DDBJ whole genome shotgun (WGS) entry which is preliminary data.</text>
</comment>
<dbReference type="Gene3D" id="3.30.160.60">
    <property type="entry name" value="Classic Zinc Finger"/>
    <property type="match status" value="2"/>
</dbReference>
<dbReference type="PROSITE" id="PS50157">
    <property type="entry name" value="ZINC_FINGER_C2H2_2"/>
    <property type="match status" value="2"/>
</dbReference>
<keyword evidence="12" id="KW-1185">Reference proteome</keyword>
<evidence type="ECO:0000259" key="10">
    <source>
        <dbReference type="PROSITE" id="PS50157"/>
    </source>
</evidence>
<feature type="domain" description="C2H2-type" evidence="10">
    <location>
        <begin position="39"/>
        <end position="66"/>
    </location>
</feature>
<feature type="domain" description="Zn(2)-C6 fungal-type" evidence="9">
    <location>
        <begin position="75"/>
        <end position="104"/>
    </location>
</feature>
<dbReference type="PROSITE" id="PS50048">
    <property type="entry name" value="ZN2_CY6_FUNGAL_2"/>
    <property type="match status" value="1"/>
</dbReference>
<gene>
    <name evidence="11" type="ORF">EDB81DRAFT_950633</name>
</gene>
<reference evidence="11" key="1">
    <citation type="journal article" date="2021" name="Nat. Commun.">
        <title>Genetic determinants of endophytism in the Arabidopsis root mycobiome.</title>
        <authorList>
            <person name="Mesny F."/>
            <person name="Miyauchi S."/>
            <person name="Thiergart T."/>
            <person name="Pickel B."/>
            <person name="Atanasova L."/>
            <person name="Karlsson M."/>
            <person name="Huettel B."/>
            <person name="Barry K.W."/>
            <person name="Haridas S."/>
            <person name="Chen C."/>
            <person name="Bauer D."/>
            <person name="Andreopoulos W."/>
            <person name="Pangilinan J."/>
            <person name="LaButti K."/>
            <person name="Riley R."/>
            <person name="Lipzen A."/>
            <person name="Clum A."/>
            <person name="Drula E."/>
            <person name="Henrissat B."/>
            <person name="Kohler A."/>
            <person name="Grigoriev I.V."/>
            <person name="Martin F.M."/>
            <person name="Hacquard S."/>
        </authorList>
    </citation>
    <scope>NUCLEOTIDE SEQUENCE</scope>
    <source>
        <strain evidence="11">MPI-CAGE-AT-0147</strain>
    </source>
</reference>
<dbReference type="SUPFAM" id="SSF57701">
    <property type="entry name" value="Zn2/Cys6 DNA-binding domain"/>
    <property type="match status" value="1"/>
</dbReference>
<feature type="compositionally biased region" description="Low complexity" evidence="8">
    <location>
        <begin position="838"/>
        <end position="849"/>
    </location>
</feature>
<dbReference type="GO" id="GO:0000981">
    <property type="term" value="F:DNA-binding transcription factor activity, RNA polymerase II-specific"/>
    <property type="evidence" value="ECO:0007669"/>
    <property type="project" value="InterPro"/>
</dbReference>
<keyword evidence="1" id="KW-0479">Metal-binding</keyword>
<dbReference type="InterPro" id="IPR013087">
    <property type="entry name" value="Znf_C2H2_type"/>
</dbReference>
<dbReference type="PROSITE" id="PS00463">
    <property type="entry name" value="ZN2_CY6_FUNGAL_1"/>
    <property type="match status" value="1"/>
</dbReference>
<protein>
    <submittedName>
        <fullName evidence="11">Uncharacterized protein</fullName>
    </submittedName>
</protein>
<dbReference type="AlphaFoldDB" id="A0A9P9ISZ9"/>
<dbReference type="PROSITE" id="PS00028">
    <property type="entry name" value="ZINC_FINGER_C2H2_1"/>
    <property type="match status" value="2"/>
</dbReference>
<evidence type="ECO:0000256" key="6">
    <source>
        <dbReference type="ARBA" id="ARBA00023242"/>
    </source>
</evidence>
<keyword evidence="5" id="KW-0804">Transcription</keyword>
<evidence type="ECO:0000256" key="7">
    <source>
        <dbReference type="PROSITE-ProRule" id="PRU00042"/>
    </source>
</evidence>
<dbReference type="GO" id="GO:0006351">
    <property type="term" value="P:DNA-templated transcription"/>
    <property type="evidence" value="ECO:0007669"/>
    <property type="project" value="InterPro"/>
</dbReference>
<dbReference type="Proteomes" id="UP000738349">
    <property type="component" value="Unassembled WGS sequence"/>
</dbReference>
<dbReference type="OrthoDB" id="10018191at2759"/>
<organism evidence="11 12">
    <name type="scientific">Dactylonectria macrodidyma</name>
    <dbReference type="NCBI Taxonomy" id="307937"/>
    <lineage>
        <taxon>Eukaryota</taxon>
        <taxon>Fungi</taxon>
        <taxon>Dikarya</taxon>
        <taxon>Ascomycota</taxon>
        <taxon>Pezizomycotina</taxon>
        <taxon>Sordariomycetes</taxon>
        <taxon>Hypocreomycetidae</taxon>
        <taxon>Hypocreales</taxon>
        <taxon>Nectriaceae</taxon>
        <taxon>Dactylonectria</taxon>
    </lineage>
</organism>
<evidence type="ECO:0000256" key="8">
    <source>
        <dbReference type="SAM" id="MobiDB-lite"/>
    </source>
</evidence>
<evidence type="ECO:0000256" key="5">
    <source>
        <dbReference type="ARBA" id="ARBA00023163"/>
    </source>
</evidence>
<dbReference type="Pfam" id="PF00172">
    <property type="entry name" value="Zn_clus"/>
    <property type="match status" value="1"/>
</dbReference>
<feature type="compositionally biased region" description="Polar residues" evidence="8">
    <location>
        <begin position="850"/>
        <end position="860"/>
    </location>
</feature>
<feature type="region of interest" description="Disordered" evidence="8">
    <location>
        <begin position="287"/>
        <end position="307"/>
    </location>
</feature>
<keyword evidence="4" id="KW-0805">Transcription regulation</keyword>
<evidence type="ECO:0000256" key="3">
    <source>
        <dbReference type="ARBA" id="ARBA00022833"/>
    </source>
</evidence>
<sequence length="967" mass="107819">MTGSQDAGPANKCHICGSVFARQEHLTRHIRGHTHEKPYKCLQCGKCFSRLDVLHRHAFSHSQNALEPLGASARACQGCATSRVRCSKGMPCKRCHERGLGCSYPAARKRKRFFSSHGDSRDASSQLSTALNNASATIQTSTEGTPQTDVVDDNSLVLQQKGPSTALWTPGVNAMDGELHQETAGTSFGIDNRASFAQESTFEGEALGISTLNWLSPQYQHIPDWDNQLAAMSYGDTGNADMGFYFPFNSVQPVQDSMQPDPTGDTRLLNPEALFSTQTLRSCLAEGEQTIASPETDSSRSVSSKMTEGRLYVDGDDTRAPFRGLLTHRHAITGATSDNGAVEATMNENRATSGPSSKGSGASIAELVPDYAYQYMLQKIHSDIQTLSMSSSLTEVPPLVHIRVFVRQYFENFHPTYPFLRKSPNLFEKPDSWVLLLAVSALGASYSREAPAVISRGRILRLLKDHAMFRIQNPVDSGQLWTPTGLEPATEYHDLLSLQAGILALVCMAHSGDSEMIKWAIENRHHFMQQFKAEHYLPELDRQPDPTTESEGQASRWLETESQIRTKMMLWLLDSVFVLEFNCSPLLQLSDAASPLPCSNHFWDGFNPNEINRKEKNEGSMTLLEATEILYMEKRLPPRLGDFSHILLIYTIIRRTKDVLRHEQSRLSNWIPSAKIQSRTVTQPVSETWPPSLPIISKWRNSACDCLDILHWNANETATGAGGWEHPTILHLHLSRLLLLTPTKHMQYVAAASSPITTIRVQDDTRYKEACNHLRQWAIRDQFKARLSMFHAGGLLWHVRRYSSDGFLEPFAIYIATLATWAYSVSTQSIRAQGRPDSAAASCEPSSSETNPSRQAQNDSVADEESEEEPDPTFVHLDRPCDDEMVQMYVRLGHKISGYMHRVGDICSAGAPRKILKEGVRMLSRDPKSLPSDAPVEVSEFTRTWGIGESYKQTLRYLIAATDNQSA</sequence>
<dbReference type="InterPro" id="IPR001138">
    <property type="entry name" value="Zn2Cys6_DnaBD"/>
</dbReference>
<dbReference type="SUPFAM" id="SSF57667">
    <property type="entry name" value="beta-beta-alpha zinc fingers"/>
    <property type="match status" value="1"/>
</dbReference>
<keyword evidence="6" id="KW-0539">Nucleus</keyword>
<feature type="region of interest" description="Disordered" evidence="8">
    <location>
        <begin position="115"/>
        <end position="149"/>
    </location>
</feature>
<feature type="region of interest" description="Disordered" evidence="8">
    <location>
        <begin position="836"/>
        <end position="877"/>
    </location>
</feature>
<name>A0A9P9ISZ9_9HYPO</name>
<feature type="compositionally biased region" description="Polar residues" evidence="8">
    <location>
        <begin position="290"/>
        <end position="306"/>
    </location>
</feature>
<dbReference type="InterPro" id="IPR036236">
    <property type="entry name" value="Znf_C2H2_sf"/>
</dbReference>
<dbReference type="PANTHER" id="PTHR47660">
    <property type="entry name" value="TRANSCRIPTION FACTOR WITH C2H2 AND ZN(2)-CYS(6) DNA BINDING DOMAIN (EUROFUNG)-RELATED-RELATED"/>
    <property type="match status" value="1"/>
</dbReference>
<evidence type="ECO:0000259" key="9">
    <source>
        <dbReference type="PROSITE" id="PS50048"/>
    </source>
</evidence>
<keyword evidence="3" id="KW-0862">Zinc</keyword>
<dbReference type="CDD" id="cd12148">
    <property type="entry name" value="fungal_TF_MHR"/>
    <property type="match status" value="1"/>
</dbReference>
<feature type="compositionally biased region" description="Acidic residues" evidence="8">
    <location>
        <begin position="861"/>
        <end position="871"/>
    </location>
</feature>
<evidence type="ECO:0000256" key="4">
    <source>
        <dbReference type="ARBA" id="ARBA00023015"/>
    </source>
</evidence>
<feature type="domain" description="C2H2-type" evidence="10">
    <location>
        <begin position="11"/>
        <end position="38"/>
    </location>
</feature>
<proteinExistence type="predicted"/>
<dbReference type="GO" id="GO:0008270">
    <property type="term" value="F:zinc ion binding"/>
    <property type="evidence" value="ECO:0007669"/>
    <property type="project" value="UniProtKB-KW"/>
</dbReference>
<feature type="compositionally biased region" description="Polar residues" evidence="8">
    <location>
        <begin position="123"/>
        <end position="148"/>
    </location>
</feature>
<dbReference type="InterPro" id="IPR007219">
    <property type="entry name" value="XnlR_reg_dom"/>
</dbReference>
<dbReference type="SMART" id="SM00355">
    <property type="entry name" value="ZnF_C2H2"/>
    <property type="match status" value="2"/>
</dbReference>
<evidence type="ECO:0000256" key="1">
    <source>
        <dbReference type="ARBA" id="ARBA00022723"/>
    </source>
</evidence>
<dbReference type="Pfam" id="PF04082">
    <property type="entry name" value="Fungal_trans"/>
    <property type="match status" value="1"/>
</dbReference>
<evidence type="ECO:0000313" key="12">
    <source>
        <dbReference type="Proteomes" id="UP000738349"/>
    </source>
</evidence>
<accession>A0A9P9ISZ9</accession>
<dbReference type="FunFam" id="3.30.160.60:FF:002343">
    <property type="entry name" value="Zinc finger protein 33A"/>
    <property type="match status" value="1"/>
</dbReference>
<evidence type="ECO:0000313" key="11">
    <source>
        <dbReference type="EMBL" id="KAH7131311.1"/>
    </source>
</evidence>
<dbReference type="PANTHER" id="PTHR47660:SF7">
    <property type="entry name" value="TRANSCRIPTION FACTOR WITH C2H2 AND ZN(2)-CYS(6) DNA BINDING DOMAIN (EUROFUNG)"/>
    <property type="match status" value="1"/>
</dbReference>
<evidence type="ECO:0000256" key="2">
    <source>
        <dbReference type="ARBA" id="ARBA00022771"/>
    </source>
</evidence>
<dbReference type="CDD" id="cd00067">
    <property type="entry name" value="GAL4"/>
    <property type="match status" value="1"/>
</dbReference>
<dbReference type="GO" id="GO:0003677">
    <property type="term" value="F:DNA binding"/>
    <property type="evidence" value="ECO:0007669"/>
    <property type="project" value="InterPro"/>
</dbReference>